<organism evidence="2 3">
    <name type="scientific">Pseudomonas taeanensis MS-3</name>
    <dbReference type="NCBI Taxonomy" id="1395571"/>
    <lineage>
        <taxon>Bacteria</taxon>
        <taxon>Pseudomonadati</taxon>
        <taxon>Pseudomonadota</taxon>
        <taxon>Gammaproteobacteria</taxon>
        <taxon>Pseudomonadales</taxon>
        <taxon>Pseudomonadaceae</taxon>
        <taxon>Pseudomonas</taxon>
    </lineage>
</organism>
<dbReference type="STRING" id="1395571.TMS3_0100545"/>
<feature type="transmembrane region" description="Helical" evidence="1">
    <location>
        <begin position="74"/>
        <end position="95"/>
    </location>
</feature>
<evidence type="ECO:0000313" key="2">
    <source>
        <dbReference type="EMBL" id="KFX70467.1"/>
    </source>
</evidence>
<proteinExistence type="predicted"/>
<dbReference type="OrthoDB" id="572911at2"/>
<keyword evidence="1" id="KW-1133">Transmembrane helix</keyword>
<keyword evidence="3" id="KW-1185">Reference proteome</keyword>
<keyword evidence="1" id="KW-0472">Membrane</keyword>
<dbReference type="AlphaFoldDB" id="A0A0A1YKM9"/>
<dbReference type="RefSeq" id="WP_025163280.1">
    <property type="nucleotide sequence ID" value="NZ_AWSQ01000001.1"/>
</dbReference>
<dbReference type="eggNOG" id="ENOG50333GU">
    <property type="taxonomic scope" value="Bacteria"/>
</dbReference>
<dbReference type="Proteomes" id="UP000030063">
    <property type="component" value="Unassembled WGS sequence"/>
</dbReference>
<reference evidence="2 3" key="1">
    <citation type="journal article" date="2014" name="Genome Announc.">
        <title>Draft Genome Sequence of Petroleum Oil-Degrading Marine Bacterium Pseudomonas taeanensis Strain MS-3, Isolated from a Crude Oil-Contaminated Seashore.</title>
        <authorList>
            <person name="Lee S.Y."/>
            <person name="Kim S.H."/>
            <person name="Lee D.G."/>
            <person name="Shin S."/>
            <person name="Yun S.H."/>
            <person name="Choi C.W."/>
            <person name="Chung Y.H."/>
            <person name="Choi J.S."/>
            <person name="Kahng H.Y."/>
            <person name="Kim S.I."/>
        </authorList>
    </citation>
    <scope>NUCLEOTIDE SEQUENCE [LARGE SCALE GENOMIC DNA]</scope>
    <source>
        <strain evidence="2 3">MS-3</strain>
    </source>
</reference>
<name>A0A0A1YKM9_9PSED</name>
<gene>
    <name evidence="2" type="ORF">TMS3_0100545</name>
</gene>
<dbReference type="EMBL" id="AWSQ01000001">
    <property type="protein sequence ID" value="KFX70467.1"/>
    <property type="molecule type" value="Genomic_DNA"/>
</dbReference>
<protein>
    <recommendedName>
        <fullName evidence="4">DUF2834 domain-containing protein</fullName>
    </recommendedName>
</protein>
<feature type="transmembrane region" description="Helical" evidence="1">
    <location>
        <begin position="42"/>
        <end position="62"/>
    </location>
</feature>
<keyword evidence="1" id="KW-0812">Transmembrane</keyword>
<evidence type="ECO:0000313" key="3">
    <source>
        <dbReference type="Proteomes" id="UP000030063"/>
    </source>
</evidence>
<evidence type="ECO:0008006" key="4">
    <source>
        <dbReference type="Google" id="ProtNLM"/>
    </source>
</evidence>
<accession>A0A0A1YKM9</accession>
<evidence type="ECO:0000256" key="1">
    <source>
        <dbReference type="SAM" id="Phobius"/>
    </source>
</evidence>
<dbReference type="InterPro" id="IPR021362">
    <property type="entry name" value="DUF2834"/>
</dbReference>
<comment type="caution">
    <text evidence="2">The sequence shown here is derived from an EMBL/GenBank/DDBJ whole genome shotgun (WGS) entry which is preliminary data.</text>
</comment>
<dbReference type="Pfam" id="PF11196">
    <property type="entry name" value="DUF2834"/>
    <property type="match status" value="1"/>
</dbReference>
<sequence length="115" mass="12362">MKKIALPLITLIAFCAYTLHVMLQAEQSLLQFGLQLMASADTAQVVIDLYIMATLACVWMYADAKARGKSLTYLLPFLLLTAVFVSVGPLLYLVVKALSKDGPVPVSSAATAKTP</sequence>